<evidence type="ECO:0000313" key="3">
    <source>
        <dbReference type="Proteomes" id="UP000016605"/>
    </source>
</evidence>
<accession>U2TBZ7</accession>
<name>U2TBZ7_LEIAQ</name>
<evidence type="ECO:0000256" key="1">
    <source>
        <dbReference type="SAM" id="Phobius"/>
    </source>
</evidence>
<keyword evidence="1" id="KW-1133">Transmembrane helix</keyword>
<dbReference type="AlphaFoldDB" id="U2TBZ7"/>
<feature type="transmembrane region" description="Helical" evidence="1">
    <location>
        <begin position="77"/>
        <end position="96"/>
    </location>
</feature>
<proteinExistence type="predicted"/>
<reference evidence="2 3" key="1">
    <citation type="submission" date="2013-08" db="EMBL/GenBank/DDBJ databases">
        <authorList>
            <person name="Weinstock G."/>
            <person name="Sodergren E."/>
            <person name="Wylie T."/>
            <person name="Fulton L."/>
            <person name="Fulton R."/>
            <person name="Fronick C."/>
            <person name="O'Laughlin M."/>
            <person name="Godfrey J."/>
            <person name="Miner T."/>
            <person name="Herter B."/>
            <person name="Appelbaum E."/>
            <person name="Cordes M."/>
            <person name="Lek S."/>
            <person name="Wollam A."/>
            <person name="Pepin K.H."/>
            <person name="Palsikar V.B."/>
            <person name="Mitreva M."/>
            <person name="Wilson R.K."/>
        </authorList>
    </citation>
    <scope>NUCLEOTIDE SEQUENCE [LARGE SCALE GENOMIC DNA]</scope>
    <source>
        <strain evidence="2 3">ATCC 14665</strain>
    </source>
</reference>
<gene>
    <name evidence="2" type="ORF">N136_01423</name>
</gene>
<comment type="caution">
    <text evidence="2">The sequence shown here is derived from an EMBL/GenBank/DDBJ whole genome shotgun (WGS) entry which is preliminary data.</text>
</comment>
<feature type="non-terminal residue" evidence="2">
    <location>
        <position position="98"/>
    </location>
</feature>
<dbReference type="Proteomes" id="UP000016605">
    <property type="component" value="Unassembled WGS sequence"/>
</dbReference>
<dbReference type="HOGENOM" id="CLU_2338449_0_0_11"/>
<keyword evidence="1" id="KW-0812">Transmembrane</keyword>
<evidence type="ECO:0000313" key="2">
    <source>
        <dbReference type="EMBL" id="ERK72227.1"/>
    </source>
</evidence>
<feature type="transmembrane region" description="Helical" evidence="1">
    <location>
        <begin position="54"/>
        <end position="71"/>
    </location>
</feature>
<dbReference type="EMBL" id="AWVQ01000168">
    <property type="protein sequence ID" value="ERK72227.1"/>
    <property type="molecule type" value="Genomic_DNA"/>
</dbReference>
<sequence>MLLWGITTTAAVAILVVSSVLSATLYGVPVIVALLVSLVLGGAIPVAVVRPAAAVALSAAAVILLALLGSPDTGSPWPVAVPSTIALAATLAIAVAQS</sequence>
<keyword evidence="1" id="KW-0472">Membrane</keyword>
<organism evidence="2 3">
    <name type="scientific">Leifsonia aquatica ATCC 14665</name>
    <dbReference type="NCBI Taxonomy" id="1358026"/>
    <lineage>
        <taxon>Bacteria</taxon>
        <taxon>Bacillati</taxon>
        <taxon>Actinomycetota</taxon>
        <taxon>Actinomycetes</taxon>
        <taxon>Micrococcales</taxon>
        <taxon>Microbacteriaceae</taxon>
        <taxon>Leifsonia</taxon>
    </lineage>
</organism>
<protein>
    <submittedName>
        <fullName evidence="2">Uncharacterized protein</fullName>
    </submittedName>
</protein>